<gene>
    <name evidence="1" type="ORF">ACFFVI_15325</name>
</gene>
<organism evidence="1 2">
    <name type="scientific">Kineococcus gynurae</name>
    <dbReference type="NCBI Taxonomy" id="452979"/>
    <lineage>
        <taxon>Bacteria</taxon>
        <taxon>Bacillati</taxon>
        <taxon>Actinomycetota</taxon>
        <taxon>Actinomycetes</taxon>
        <taxon>Kineosporiales</taxon>
        <taxon>Kineosporiaceae</taxon>
        <taxon>Kineococcus</taxon>
    </lineage>
</organism>
<dbReference type="Pfam" id="PF07366">
    <property type="entry name" value="SnoaL"/>
    <property type="match status" value="1"/>
</dbReference>
<dbReference type="SUPFAM" id="SSF54427">
    <property type="entry name" value="NTF2-like"/>
    <property type="match status" value="1"/>
</dbReference>
<keyword evidence="2" id="KW-1185">Reference proteome</keyword>
<dbReference type="RefSeq" id="WP_380137078.1">
    <property type="nucleotide sequence ID" value="NZ_JBHLUI010000008.1"/>
</dbReference>
<dbReference type="EMBL" id="JBHMDM010000007">
    <property type="protein sequence ID" value="MFB9378339.1"/>
    <property type="molecule type" value="Genomic_DNA"/>
</dbReference>
<proteinExistence type="predicted"/>
<dbReference type="InterPro" id="IPR009959">
    <property type="entry name" value="Cyclase_SnoaL-like"/>
</dbReference>
<dbReference type="Proteomes" id="UP001589748">
    <property type="component" value="Unassembled WGS sequence"/>
</dbReference>
<dbReference type="InterPro" id="IPR032710">
    <property type="entry name" value="NTF2-like_dom_sf"/>
</dbReference>
<evidence type="ECO:0000313" key="1">
    <source>
        <dbReference type="EMBL" id="MFB9378339.1"/>
    </source>
</evidence>
<evidence type="ECO:0000313" key="2">
    <source>
        <dbReference type="Proteomes" id="UP001589748"/>
    </source>
</evidence>
<protein>
    <submittedName>
        <fullName evidence="1">Ester cyclase</fullName>
    </submittedName>
</protein>
<sequence length="131" mass="15146">MSIDSAESLYREYLGILNGRRWDRLAAVVHDELTHNDRTMTRAEFVDLLREDLAAIPDLHYDVHRLLVQGDRLAVRLWFDCTPVRPFRGVDTRGQRVGFAEHAFYELAGGRIRTVESVVDVDAVRRQVRPT</sequence>
<accession>A0ABV5LWB1</accession>
<comment type="caution">
    <text evidence="1">The sequence shown here is derived from an EMBL/GenBank/DDBJ whole genome shotgun (WGS) entry which is preliminary data.</text>
</comment>
<reference evidence="1 2" key="1">
    <citation type="submission" date="2024-09" db="EMBL/GenBank/DDBJ databases">
        <authorList>
            <person name="Sun Q."/>
            <person name="Mori K."/>
        </authorList>
    </citation>
    <scope>NUCLEOTIDE SEQUENCE [LARGE SCALE GENOMIC DNA]</scope>
    <source>
        <strain evidence="1 2">TISTR 1856</strain>
    </source>
</reference>
<name>A0ABV5LWB1_9ACTN</name>
<dbReference type="Gene3D" id="3.10.450.50">
    <property type="match status" value="1"/>
</dbReference>